<accession>A0AAD9SJF0</accession>
<name>A0AAD9SJF0_PHOAM</name>
<evidence type="ECO:0000313" key="4">
    <source>
        <dbReference type="Proteomes" id="UP001265746"/>
    </source>
</evidence>
<dbReference type="Pfam" id="PF00651">
    <property type="entry name" value="BTB"/>
    <property type="match status" value="1"/>
</dbReference>
<dbReference type="PANTHER" id="PTHR47843">
    <property type="entry name" value="BTB DOMAIN-CONTAINING PROTEIN-RELATED"/>
    <property type="match status" value="1"/>
</dbReference>
<dbReference type="SMART" id="SM00225">
    <property type="entry name" value="BTB"/>
    <property type="match status" value="1"/>
</dbReference>
<sequence length="325" mass="36072">MSQANDSESQSGDSESQSGDSESQSDADGGVARLSKALNLENCEDRFMSSDLSLLETGNFSDVETFCGNRSWSLHKSVICKRCKWFEKALTGGFEEATTNKITITEFSPELVDVVVRYLYSGAIDTKGVDKCEGDSIISKYVRLWSAADFFLLESLQKDVIGAIEDHLERCIKIMNQAKPAQKTACVVEQFFSAVATAYDVCPHAKACQRVLTDFAHAVRFRLYKSRTFVDLIPKFPGLASDLFVIAVTGNSSKWVGDSEADYSHYYTQDECMGCESDSSKAKFQHLEPATEAGEPNISDVPWKCEKCVEKSGYPWERYLTRVGG</sequence>
<proteinExistence type="predicted"/>
<dbReference type="InterPro" id="IPR011333">
    <property type="entry name" value="SKP1/BTB/POZ_sf"/>
</dbReference>
<dbReference type="CDD" id="cd18186">
    <property type="entry name" value="BTB_POZ_ZBTB_KLHL-like"/>
    <property type="match status" value="1"/>
</dbReference>
<feature type="region of interest" description="Disordered" evidence="1">
    <location>
        <begin position="1"/>
        <end position="28"/>
    </location>
</feature>
<dbReference type="InterPro" id="IPR000210">
    <property type="entry name" value="BTB/POZ_dom"/>
</dbReference>
<dbReference type="EMBL" id="JAUJFL010000002">
    <property type="protein sequence ID" value="KAK2609695.1"/>
    <property type="molecule type" value="Genomic_DNA"/>
</dbReference>
<dbReference type="PANTHER" id="PTHR47843:SF5">
    <property type="entry name" value="BTB_POZ DOMAIN PROTEIN"/>
    <property type="match status" value="1"/>
</dbReference>
<comment type="caution">
    <text evidence="3">The sequence shown here is derived from an EMBL/GenBank/DDBJ whole genome shotgun (WGS) entry which is preliminary data.</text>
</comment>
<dbReference type="AlphaFoldDB" id="A0AAD9SJF0"/>
<evidence type="ECO:0000256" key="1">
    <source>
        <dbReference type="SAM" id="MobiDB-lite"/>
    </source>
</evidence>
<organism evidence="3 4">
    <name type="scientific">Phomopsis amygdali</name>
    <name type="common">Fusicoccum amygdali</name>
    <dbReference type="NCBI Taxonomy" id="1214568"/>
    <lineage>
        <taxon>Eukaryota</taxon>
        <taxon>Fungi</taxon>
        <taxon>Dikarya</taxon>
        <taxon>Ascomycota</taxon>
        <taxon>Pezizomycotina</taxon>
        <taxon>Sordariomycetes</taxon>
        <taxon>Sordariomycetidae</taxon>
        <taxon>Diaporthales</taxon>
        <taxon>Diaporthaceae</taxon>
        <taxon>Diaporthe</taxon>
    </lineage>
</organism>
<dbReference type="Proteomes" id="UP001265746">
    <property type="component" value="Unassembled WGS sequence"/>
</dbReference>
<dbReference type="PROSITE" id="PS50097">
    <property type="entry name" value="BTB"/>
    <property type="match status" value="1"/>
</dbReference>
<reference evidence="3" key="1">
    <citation type="submission" date="2023-06" db="EMBL/GenBank/DDBJ databases">
        <authorList>
            <person name="Noh H."/>
        </authorList>
    </citation>
    <scope>NUCLEOTIDE SEQUENCE</scope>
    <source>
        <strain evidence="3">DUCC20226</strain>
    </source>
</reference>
<keyword evidence="4" id="KW-1185">Reference proteome</keyword>
<feature type="domain" description="BTB" evidence="2">
    <location>
        <begin position="61"/>
        <end position="128"/>
    </location>
</feature>
<gene>
    <name evidence="3" type="ORF">N8I77_003184</name>
</gene>
<evidence type="ECO:0000259" key="2">
    <source>
        <dbReference type="PROSITE" id="PS50097"/>
    </source>
</evidence>
<dbReference type="Gene3D" id="3.30.710.10">
    <property type="entry name" value="Potassium Channel Kv1.1, Chain A"/>
    <property type="match status" value="1"/>
</dbReference>
<protein>
    <recommendedName>
        <fullName evidence="2">BTB domain-containing protein</fullName>
    </recommendedName>
</protein>
<evidence type="ECO:0000313" key="3">
    <source>
        <dbReference type="EMBL" id="KAK2609695.1"/>
    </source>
</evidence>
<dbReference type="SUPFAM" id="SSF54695">
    <property type="entry name" value="POZ domain"/>
    <property type="match status" value="1"/>
</dbReference>